<keyword evidence="4" id="KW-1185">Reference proteome</keyword>
<name>A0A7J7JNM5_BUGNE</name>
<sequence>MGPEPAKVARLQNTTRSYASAVSNPTTKSKPVTSTHANIGSFIESFSNFKEEDLRLQIENVKKEREIEMRRHKAKKAELAKKEKEALRTLRNHSKLQPILAQLKDVQEDMETDGEEDEVPTEVPSAIEEVPTEVPSAIAGKLSVGDLGQTPGKAVMQKVHLGGTTLAHPGSANNDHLRDMVHDHSSGQVKVHSGGTLGTHSGGDPTAGQGDTVDDISQKLGSPEVGVHSHKDSSKCWKVINKHIGKNQSKGLNAPKSLTSENITLTEDEDIANSFNKYFISIRTTLSRKFTDENFDFTARKSDKKLEQFSFTNIESTVIESLLKVVNPAKAAGLDLAPTNLIKISASHLSKPLAYIIKHNYQ</sequence>
<dbReference type="OrthoDB" id="5986507at2759"/>
<keyword evidence="1" id="KW-0175">Coiled coil</keyword>
<feature type="coiled-coil region" evidence="1">
    <location>
        <begin position="51"/>
        <end position="89"/>
    </location>
</feature>
<feature type="region of interest" description="Disordered" evidence="2">
    <location>
        <begin position="1"/>
        <end position="34"/>
    </location>
</feature>
<accession>A0A7J7JNM5</accession>
<evidence type="ECO:0000256" key="1">
    <source>
        <dbReference type="SAM" id="Coils"/>
    </source>
</evidence>
<protein>
    <submittedName>
        <fullName evidence="3">Uncharacterized protein</fullName>
    </submittedName>
</protein>
<comment type="caution">
    <text evidence="3">The sequence shown here is derived from an EMBL/GenBank/DDBJ whole genome shotgun (WGS) entry which is preliminary data.</text>
</comment>
<dbReference type="EMBL" id="VXIV02002056">
    <property type="protein sequence ID" value="KAF6027645.1"/>
    <property type="molecule type" value="Genomic_DNA"/>
</dbReference>
<evidence type="ECO:0000313" key="4">
    <source>
        <dbReference type="Proteomes" id="UP000593567"/>
    </source>
</evidence>
<evidence type="ECO:0000313" key="3">
    <source>
        <dbReference type="EMBL" id="KAF6027645.1"/>
    </source>
</evidence>
<dbReference type="Proteomes" id="UP000593567">
    <property type="component" value="Unassembled WGS sequence"/>
</dbReference>
<feature type="region of interest" description="Disordered" evidence="2">
    <location>
        <begin position="187"/>
        <end position="208"/>
    </location>
</feature>
<dbReference type="AlphaFoldDB" id="A0A7J7JNM5"/>
<gene>
    <name evidence="3" type="ORF">EB796_014047</name>
</gene>
<organism evidence="3 4">
    <name type="scientific">Bugula neritina</name>
    <name type="common">Brown bryozoan</name>
    <name type="synonym">Sertularia neritina</name>
    <dbReference type="NCBI Taxonomy" id="10212"/>
    <lineage>
        <taxon>Eukaryota</taxon>
        <taxon>Metazoa</taxon>
        <taxon>Spiralia</taxon>
        <taxon>Lophotrochozoa</taxon>
        <taxon>Bryozoa</taxon>
        <taxon>Gymnolaemata</taxon>
        <taxon>Cheilostomatida</taxon>
        <taxon>Flustrina</taxon>
        <taxon>Buguloidea</taxon>
        <taxon>Bugulidae</taxon>
        <taxon>Bugula</taxon>
    </lineage>
</organism>
<evidence type="ECO:0000256" key="2">
    <source>
        <dbReference type="SAM" id="MobiDB-lite"/>
    </source>
</evidence>
<reference evidence="3" key="1">
    <citation type="submission" date="2020-06" db="EMBL/GenBank/DDBJ databases">
        <title>Draft genome of Bugula neritina, a colonial animal packing powerful symbionts and potential medicines.</title>
        <authorList>
            <person name="Rayko M."/>
        </authorList>
    </citation>
    <scope>NUCLEOTIDE SEQUENCE [LARGE SCALE GENOMIC DNA]</scope>
    <source>
        <strain evidence="3">Kwan_BN1</strain>
    </source>
</reference>
<proteinExistence type="predicted"/>
<feature type="compositionally biased region" description="Polar residues" evidence="2">
    <location>
        <begin position="11"/>
        <end position="34"/>
    </location>
</feature>